<feature type="domain" description="KH type-2" evidence="10">
    <location>
        <begin position="201"/>
        <end position="278"/>
    </location>
</feature>
<dbReference type="GO" id="GO:0043024">
    <property type="term" value="F:ribosomal small subunit binding"/>
    <property type="evidence" value="ECO:0007669"/>
    <property type="project" value="TreeGrafter"/>
</dbReference>
<evidence type="ECO:0000256" key="5">
    <source>
        <dbReference type="ARBA" id="ARBA00022884"/>
    </source>
</evidence>
<dbReference type="InterPro" id="IPR015946">
    <property type="entry name" value="KH_dom-like_a/b"/>
</dbReference>
<dbReference type="PRINTS" id="PR00326">
    <property type="entry name" value="GTP1OBG"/>
</dbReference>
<feature type="region of interest" description="G5" evidence="8">
    <location>
        <begin position="149"/>
        <end position="151"/>
    </location>
</feature>
<dbReference type="GO" id="GO:0003924">
    <property type="term" value="F:GTPase activity"/>
    <property type="evidence" value="ECO:0007669"/>
    <property type="project" value="UniProtKB-UniRule"/>
</dbReference>
<dbReference type="PANTHER" id="PTHR42698:SF1">
    <property type="entry name" value="GTPASE ERA, MITOCHONDRIAL"/>
    <property type="match status" value="1"/>
</dbReference>
<keyword evidence="3" id="KW-0997">Cell inner membrane</keyword>
<feature type="region of interest" description="G1" evidence="8">
    <location>
        <begin position="10"/>
        <end position="17"/>
    </location>
</feature>
<dbReference type="InterPro" id="IPR009019">
    <property type="entry name" value="KH_sf_prok-type"/>
</dbReference>
<keyword evidence="5 7" id="KW-0694">RNA-binding</keyword>
<dbReference type="Gene3D" id="3.40.50.300">
    <property type="entry name" value="P-loop containing nucleotide triphosphate hydrolases"/>
    <property type="match status" value="1"/>
</dbReference>
<keyword evidence="7" id="KW-0963">Cytoplasm</keyword>
<keyword evidence="6 7" id="KW-0342">GTP-binding</keyword>
<evidence type="ECO:0000256" key="7">
    <source>
        <dbReference type="HAMAP-Rule" id="MF_00367"/>
    </source>
</evidence>
<accession>A0A172T185</accession>
<keyword evidence="7" id="KW-0690">Ribosome biogenesis</keyword>
<evidence type="ECO:0000313" key="12">
    <source>
        <dbReference type="EMBL" id="ANE40767.1"/>
    </source>
</evidence>
<dbReference type="InterPro" id="IPR027417">
    <property type="entry name" value="P-loop_NTPase"/>
</dbReference>
<evidence type="ECO:0000313" key="13">
    <source>
        <dbReference type="EMBL" id="HGQ76865.1"/>
    </source>
</evidence>
<reference evidence="12 14" key="1">
    <citation type="submission" date="2014-08" db="EMBL/GenBank/DDBJ databases">
        <title>Fervidobacterium pennivorans DYC genome.</title>
        <authorList>
            <person name="Wushke S."/>
        </authorList>
    </citation>
    <scope>NUCLEOTIDE SEQUENCE [LARGE SCALE GENOMIC DNA]</scope>
    <source>
        <strain evidence="12 14">DYC</strain>
    </source>
</reference>
<dbReference type="PANTHER" id="PTHR42698">
    <property type="entry name" value="GTPASE ERA"/>
    <property type="match status" value="1"/>
</dbReference>
<dbReference type="OrthoDB" id="9805918at2"/>
<dbReference type="CDD" id="cd22534">
    <property type="entry name" value="KH-II_Era"/>
    <property type="match status" value="1"/>
</dbReference>
<evidence type="ECO:0000256" key="1">
    <source>
        <dbReference type="ARBA" id="ARBA00007921"/>
    </source>
</evidence>
<evidence type="ECO:0000256" key="3">
    <source>
        <dbReference type="ARBA" id="ARBA00022519"/>
    </source>
</evidence>
<keyword evidence="7" id="KW-0699">rRNA-binding</keyword>
<evidence type="ECO:0000259" key="10">
    <source>
        <dbReference type="PROSITE" id="PS50823"/>
    </source>
</evidence>
<dbReference type="GO" id="GO:0000028">
    <property type="term" value="P:ribosomal small subunit assembly"/>
    <property type="evidence" value="ECO:0007669"/>
    <property type="project" value="TreeGrafter"/>
</dbReference>
<evidence type="ECO:0000256" key="8">
    <source>
        <dbReference type="PROSITE-ProRule" id="PRU01050"/>
    </source>
</evidence>
<protein>
    <recommendedName>
        <fullName evidence="2 7">GTPase Era</fullName>
    </recommendedName>
</protein>
<sequence>MKSGFVSFVGKPNVGKSSIINAIMKKKVVIVSDKPQTTRNRINVIYTDADAQIIFVDTPGIHKPLHRLGEYMVKAAVQALKNVDLLLFTIDAKEGFETPEEHISNYINQSGTPTIGVINKIDLVDNDRADLIEEQIRSHVNNLLDVVRTSAVTGEGLNELVEKIKQHLPEGPQLYPENIIVDRPLSFIASELIREKIFHFTYEEIPHSVAVIVEEVKERPNGVVYIRANIYVERESQKGIIIGQEGRMIKKIGESARKDIEYFLGSKVYLDLHVKVKKDWRNKDFIILNEVGMRDDLD</sequence>
<dbReference type="HAMAP" id="MF_00367">
    <property type="entry name" value="GTPase_Era"/>
    <property type="match status" value="1"/>
</dbReference>
<reference evidence="13" key="2">
    <citation type="journal article" date="2020" name="mSystems">
        <title>Genome- and Community-Level Interaction Insights into Carbon Utilization and Element Cycling Functions of Hydrothermarchaeota in Hydrothermal Sediment.</title>
        <authorList>
            <person name="Zhou Z."/>
            <person name="Liu Y."/>
            <person name="Xu W."/>
            <person name="Pan J."/>
            <person name="Luo Z.H."/>
            <person name="Li M."/>
        </authorList>
    </citation>
    <scope>NUCLEOTIDE SEQUENCE [LARGE SCALE GENOMIC DNA]</scope>
    <source>
        <strain evidence="13">SpSt-640</strain>
    </source>
</reference>
<keyword evidence="7" id="KW-1003">Cell membrane</keyword>
<dbReference type="NCBIfam" id="TIGR00436">
    <property type="entry name" value="era"/>
    <property type="match status" value="1"/>
</dbReference>
<comment type="subunit">
    <text evidence="7">Monomer.</text>
</comment>
<dbReference type="InterPro" id="IPR006073">
    <property type="entry name" value="GTP-bd"/>
</dbReference>
<name>A0A172T185_FERPE</name>
<gene>
    <name evidence="7 12" type="primary">era</name>
    <name evidence="13" type="ORF">ENU12_02855</name>
    <name evidence="12" type="ORF">JM64_01095</name>
</gene>
<dbReference type="Proteomes" id="UP000077096">
    <property type="component" value="Chromosome"/>
</dbReference>
<organism evidence="12 14">
    <name type="scientific">Fervidobacterium pennivorans</name>
    <dbReference type="NCBI Taxonomy" id="93466"/>
    <lineage>
        <taxon>Bacteria</taxon>
        <taxon>Thermotogati</taxon>
        <taxon>Thermotogota</taxon>
        <taxon>Thermotogae</taxon>
        <taxon>Thermotogales</taxon>
        <taxon>Fervidobacteriaceae</taxon>
        <taxon>Fervidobacterium</taxon>
    </lineage>
</organism>
<dbReference type="AlphaFoldDB" id="A0A172T185"/>
<dbReference type="PROSITE" id="PS50823">
    <property type="entry name" value="KH_TYPE_2"/>
    <property type="match status" value="1"/>
</dbReference>
<dbReference type="InterPro" id="IPR030388">
    <property type="entry name" value="G_ERA_dom"/>
</dbReference>
<dbReference type="KEGG" id="fng:JM64_01095"/>
<dbReference type="FunFam" id="3.30.300.20:FF:000003">
    <property type="entry name" value="GTPase Era"/>
    <property type="match status" value="1"/>
</dbReference>
<evidence type="ECO:0000313" key="14">
    <source>
        <dbReference type="Proteomes" id="UP000077096"/>
    </source>
</evidence>
<dbReference type="GO" id="GO:0005525">
    <property type="term" value="F:GTP binding"/>
    <property type="evidence" value="ECO:0007669"/>
    <property type="project" value="UniProtKB-UniRule"/>
</dbReference>
<dbReference type="SUPFAM" id="SSF54814">
    <property type="entry name" value="Prokaryotic type KH domain (KH-domain type II)"/>
    <property type="match status" value="1"/>
</dbReference>
<dbReference type="EMBL" id="CP011393">
    <property type="protein sequence ID" value="ANE40767.1"/>
    <property type="molecule type" value="Genomic_DNA"/>
</dbReference>
<dbReference type="Pfam" id="PF01926">
    <property type="entry name" value="MMR_HSR1"/>
    <property type="match status" value="1"/>
</dbReference>
<dbReference type="SUPFAM" id="SSF52540">
    <property type="entry name" value="P-loop containing nucleoside triphosphate hydrolases"/>
    <property type="match status" value="1"/>
</dbReference>
<feature type="region of interest" description="G4" evidence="8">
    <location>
        <begin position="119"/>
        <end position="122"/>
    </location>
</feature>
<dbReference type="PROSITE" id="PS51713">
    <property type="entry name" value="G_ERA"/>
    <property type="match status" value="1"/>
</dbReference>
<feature type="region of interest" description="G2" evidence="8">
    <location>
        <begin position="36"/>
        <end position="40"/>
    </location>
</feature>
<dbReference type="InterPro" id="IPR004044">
    <property type="entry name" value="KH_dom_type_2"/>
</dbReference>
<feature type="binding site" evidence="7">
    <location>
        <begin position="119"/>
        <end position="122"/>
    </location>
    <ligand>
        <name>GTP</name>
        <dbReference type="ChEBI" id="CHEBI:37565"/>
    </ligand>
</feature>
<dbReference type="GO" id="GO:0070181">
    <property type="term" value="F:small ribosomal subunit rRNA binding"/>
    <property type="evidence" value="ECO:0007669"/>
    <property type="project" value="UniProtKB-UniRule"/>
</dbReference>
<feature type="region of interest" description="G3" evidence="8">
    <location>
        <begin position="57"/>
        <end position="60"/>
    </location>
</feature>
<feature type="binding site" evidence="7">
    <location>
        <begin position="57"/>
        <end position="61"/>
    </location>
    <ligand>
        <name>GTP</name>
        <dbReference type="ChEBI" id="CHEBI:37565"/>
    </ligand>
</feature>
<dbReference type="Gene3D" id="3.30.300.20">
    <property type="match status" value="1"/>
</dbReference>
<dbReference type="NCBIfam" id="NF000908">
    <property type="entry name" value="PRK00089.1"/>
    <property type="match status" value="1"/>
</dbReference>
<dbReference type="EMBL" id="DTBH01000063">
    <property type="protein sequence ID" value="HGQ76865.1"/>
    <property type="molecule type" value="Genomic_DNA"/>
</dbReference>
<dbReference type="GO" id="GO:0005829">
    <property type="term" value="C:cytosol"/>
    <property type="evidence" value="ECO:0007669"/>
    <property type="project" value="TreeGrafter"/>
</dbReference>
<feature type="binding site" evidence="7">
    <location>
        <begin position="10"/>
        <end position="17"/>
    </location>
    <ligand>
        <name>GTP</name>
        <dbReference type="ChEBI" id="CHEBI:37565"/>
    </ligand>
</feature>
<comment type="function">
    <text evidence="7">An essential GTPase that binds both GDP and GTP, with rapid nucleotide exchange. Plays a role in 16S rRNA processing and 30S ribosomal subunit biogenesis and possibly also in cell cycle regulation and energy metabolism.</text>
</comment>
<dbReference type="NCBIfam" id="TIGR00231">
    <property type="entry name" value="small_GTP"/>
    <property type="match status" value="1"/>
</dbReference>
<comment type="similarity">
    <text evidence="1 7 8 9">Belongs to the TRAFAC class TrmE-Era-EngA-EngB-Septin-like GTPase superfamily. Era GTPase family.</text>
</comment>
<dbReference type="GO" id="GO:0005886">
    <property type="term" value="C:plasma membrane"/>
    <property type="evidence" value="ECO:0007669"/>
    <property type="project" value="UniProtKB-SubCell"/>
</dbReference>
<keyword evidence="7" id="KW-0472">Membrane</keyword>
<dbReference type="PATRIC" id="fig|93466.3.peg.258"/>
<comment type="subcellular location">
    <subcellularLocation>
        <location evidence="7">Cytoplasm</location>
    </subcellularLocation>
    <subcellularLocation>
        <location evidence="7">Cell membrane</location>
        <topology evidence="7">Peripheral membrane protein</topology>
    </subcellularLocation>
</comment>
<evidence type="ECO:0000256" key="9">
    <source>
        <dbReference type="RuleBase" id="RU003761"/>
    </source>
</evidence>
<feature type="domain" description="Era-type G" evidence="11">
    <location>
        <begin position="2"/>
        <end position="170"/>
    </location>
</feature>
<evidence type="ECO:0000256" key="2">
    <source>
        <dbReference type="ARBA" id="ARBA00020484"/>
    </source>
</evidence>
<evidence type="ECO:0000259" key="11">
    <source>
        <dbReference type="PROSITE" id="PS51713"/>
    </source>
</evidence>
<proteinExistence type="inferred from homology"/>
<dbReference type="Pfam" id="PF07650">
    <property type="entry name" value="KH_2"/>
    <property type="match status" value="1"/>
</dbReference>
<evidence type="ECO:0000256" key="4">
    <source>
        <dbReference type="ARBA" id="ARBA00022741"/>
    </source>
</evidence>
<dbReference type="InterPro" id="IPR005225">
    <property type="entry name" value="Small_GTP-bd"/>
</dbReference>
<evidence type="ECO:0000256" key="6">
    <source>
        <dbReference type="ARBA" id="ARBA00023134"/>
    </source>
</evidence>
<dbReference type="InterPro" id="IPR005662">
    <property type="entry name" value="GTPase_Era-like"/>
</dbReference>
<keyword evidence="4 7" id="KW-0547">Nucleotide-binding</keyword>
<dbReference type="CDD" id="cd04163">
    <property type="entry name" value="Era"/>
    <property type="match status" value="1"/>
</dbReference>